<keyword evidence="3" id="KW-1185">Reference proteome</keyword>
<dbReference type="PANTHER" id="PTHR43798:SF33">
    <property type="entry name" value="HYDROLASE, PUTATIVE (AFU_ORTHOLOGUE AFUA_2G14860)-RELATED"/>
    <property type="match status" value="1"/>
</dbReference>
<sequence>MSPSYPAPTRKENILFTPTGTQVEYQTAVLVYGNLKCDQVPLIALHGGPGSPSPYLTPLALLHESTRLPETRGATDFWTIELFLAELTNLIATLGIKQFDVLGHSWGGMLAGSFALTQPQGLRKLIIYSSPADYPKREDASLRQRSAFALDVRTILERGDEDEGFKSSQEYQAAMLQYYSKHMCRLDPWPQPFMDALTLMNQDDTVSSTLYQGGPFVWKGHMKNWDITSRLPEIASHTAPGGILLLNGKYDFVDDESMAGWSTEPEANVEWVRFAESSHMAHLEEPEKFLSVLGEFLTTGSH</sequence>
<dbReference type="PANTHER" id="PTHR43798">
    <property type="entry name" value="MONOACYLGLYCEROL LIPASE"/>
    <property type="match status" value="1"/>
</dbReference>
<dbReference type="InterPro" id="IPR050266">
    <property type="entry name" value="AB_hydrolase_sf"/>
</dbReference>
<dbReference type="InterPro" id="IPR005945">
    <property type="entry name" value="Pro_imino_pep"/>
</dbReference>
<dbReference type="Proteomes" id="UP001175353">
    <property type="component" value="Unassembled WGS sequence"/>
</dbReference>
<dbReference type="GO" id="GO:0008233">
    <property type="term" value="F:peptidase activity"/>
    <property type="evidence" value="ECO:0007669"/>
    <property type="project" value="InterPro"/>
</dbReference>
<dbReference type="GO" id="GO:0016020">
    <property type="term" value="C:membrane"/>
    <property type="evidence" value="ECO:0007669"/>
    <property type="project" value="TreeGrafter"/>
</dbReference>
<evidence type="ECO:0000259" key="1">
    <source>
        <dbReference type="Pfam" id="PF00561"/>
    </source>
</evidence>
<comment type="caution">
    <text evidence="2">The sequence shown here is derived from an EMBL/GenBank/DDBJ whole genome shotgun (WGS) entry which is preliminary data.</text>
</comment>
<dbReference type="SUPFAM" id="SSF53474">
    <property type="entry name" value="alpha/beta-Hydrolases"/>
    <property type="match status" value="1"/>
</dbReference>
<dbReference type="InterPro" id="IPR029058">
    <property type="entry name" value="AB_hydrolase_fold"/>
</dbReference>
<accession>A0AAN6K8N6</accession>
<evidence type="ECO:0000313" key="3">
    <source>
        <dbReference type="Proteomes" id="UP001175353"/>
    </source>
</evidence>
<dbReference type="Pfam" id="PF00561">
    <property type="entry name" value="Abhydrolase_1"/>
    <property type="match status" value="1"/>
</dbReference>
<dbReference type="InterPro" id="IPR000073">
    <property type="entry name" value="AB_hydrolase_1"/>
</dbReference>
<dbReference type="Gene3D" id="3.40.50.1820">
    <property type="entry name" value="alpha/beta hydrolase"/>
    <property type="match status" value="1"/>
</dbReference>
<dbReference type="GO" id="GO:0006508">
    <property type="term" value="P:proteolysis"/>
    <property type="evidence" value="ECO:0007669"/>
    <property type="project" value="InterPro"/>
</dbReference>
<dbReference type="PIRSF" id="PIRSF005539">
    <property type="entry name" value="Pept_S33_TRI_F1"/>
    <property type="match status" value="1"/>
</dbReference>
<proteinExistence type="predicted"/>
<feature type="domain" description="AB hydrolase-1" evidence="1">
    <location>
        <begin position="79"/>
        <end position="286"/>
    </location>
</feature>
<protein>
    <recommendedName>
        <fullName evidence="1">AB hydrolase-1 domain-containing protein</fullName>
    </recommendedName>
</protein>
<gene>
    <name evidence="2" type="ORF">LTR91_016122</name>
</gene>
<evidence type="ECO:0000313" key="2">
    <source>
        <dbReference type="EMBL" id="KAK0969863.1"/>
    </source>
</evidence>
<organism evidence="2 3">
    <name type="scientific">Friedmanniomyces endolithicus</name>
    <dbReference type="NCBI Taxonomy" id="329885"/>
    <lineage>
        <taxon>Eukaryota</taxon>
        <taxon>Fungi</taxon>
        <taxon>Dikarya</taxon>
        <taxon>Ascomycota</taxon>
        <taxon>Pezizomycotina</taxon>
        <taxon>Dothideomycetes</taxon>
        <taxon>Dothideomycetidae</taxon>
        <taxon>Mycosphaerellales</taxon>
        <taxon>Teratosphaeriaceae</taxon>
        <taxon>Friedmanniomyces</taxon>
    </lineage>
</organism>
<name>A0AAN6K8N6_9PEZI</name>
<dbReference type="EMBL" id="JAUJLE010000192">
    <property type="protein sequence ID" value="KAK0969863.1"/>
    <property type="molecule type" value="Genomic_DNA"/>
</dbReference>
<reference evidence="2" key="1">
    <citation type="submission" date="2023-06" db="EMBL/GenBank/DDBJ databases">
        <title>Black Yeasts Isolated from many extreme environments.</title>
        <authorList>
            <person name="Coleine C."/>
            <person name="Stajich J.E."/>
            <person name="Selbmann L."/>
        </authorList>
    </citation>
    <scope>NUCLEOTIDE SEQUENCE</scope>
    <source>
        <strain evidence="2">CCFEE 5200</strain>
    </source>
</reference>
<dbReference type="AlphaFoldDB" id="A0AAN6K8N6"/>